<dbReference type="SUPFAM" id="SSF56059">
    <property type="entry name" value="Glutathione synthetase ATP-binding domain-like"/>
    <property type="match status" value="1"/>
</dbReference>
<keyword evidence="2 4" id="KW-0547">Nucleotide-binding</keyword>
<evidence type="ECO:0000313" key="7">
    <source>
        <dbReference type="Proteomes" id="UP000067738"/>
    </source>
</evidence>
<sequence>MKKIVIVDCISTGTNYVGDVINFGFKPIVLELKPDTSDVEEYNKKMEMEYERVDASFDIIYEQDTYEKTLEIVKKVNPKLVLSGSERGVFLSTKLANDLNLLCNPIENLDAMTLRHEMHNRIAEKGLRYIRGKVVTSVEEAMEFYDSESLGEVVLKPIYSADSANIRICSDRQEMAGQIADFFLEKNFLGNLNDRILVQERIDGEEYIVNTVSCDGLHRVTTIWKYHKIRTSDGAFVYDTVESVNELDVGEAELIDYAYDVCDAVGIKYGPVHGEFMIDDKGPVLIEVNCSVMGGHIDSEFFEKVSGQHETDSSLESYLKTELFLKRRMSPYRLKSYGAFKRFIVPKDILAKSAPINKIGPKLKSFHEIVFEDLIEEEKFYMKTENVDTSCGLVFLTHKKESVLRNDIKFLRSVERNLVLSEELDNHNKFNNSVMIKKLQLLIDAAQKYGKGILITDQTIYDVDIFQIGIEDVSDVEGEFDYVIINLNRSIIEKSDYFKVDFILKLLSYIRVGGYIFIPETTYRFIPGQRKGIELLLKALDLRIEVPPYGPIKGVIASKS</sequence>
<dbReference type="PATRIC" id="fig|230361.4.peg.1327"/>
<evidence type="ECO:0000259" key="5">
    <source>
        <dbReference type="PROSITE" id="PS50975"/>
    </source>
</evidence>
<dbReference type="OrthoDB" id="77657at2157"/>
<dbReference type="GeneID" id="26736234"/>
<dbReference type="InterPro" id="IPR052032">
    <property type="entry name" value="ATP-dep_AA_Ligase"/>
</dbReference>
<accession>A0A0U3E9R4</accession>
<protein>
    <submittedName>
        <fullName evidence="6">ATP-grasp domain-containing protein</fullName>
    </submittedName>
</protein>
<keyword evidence="1" id="KW-0436">Ligase</keyword>
<keyword evidence="3 4" id="KW-0067">ATP-binding</keyword>
<proteinExistence type="predicted"/>
<name>A0A0U3E9R4_9EURY</name>
<keyword evidence="7" id="KW-1185">Reference proteome</keyword>
<evidence type="ECO:0000256" key="1">
    <source>
        <dbReference type="ARBA" id="ARBA00022598"/>
    </source>
</evidence>
<evidence type="ECO:0000256" key="2">
    <source>
        <dbReference type="ARBA" id="ARBA00022741"/>
    </source>
</evidence>
<dbReference type="EMBL" id="CP011266">
    <property type="protein sequence ID" value="ALT69064.1"/>
    <property type="molecule type" value="Genomic_DNA"/>
</dbReference>
<dbReference type="PROSITE" id="PS50975">
    <property type="entry name" value="ATP_GRASP"/>
    <property type="match status" value="1"/>
</dbReference>
<dbReference type="KEGG" id="mmil:sm9_1283"/>
<dbReference type="Pfam" id="PF13535">
    <property type="entry name" value="ATP-grasp_4"/>
    <property type="match status" value="1"/>
</dbReference>
<dbReference type="Gene3D" id="3.30.470.20">
    <property type="entry name" value="ATP-grasp fold, B domain"/>
    <property type="match status" value="1"/>
</dbReference>
<evidence type="ECO:0000313" key="6">
    <source>
        <dbReference type="EMBL" id="ALT69064.1"/>
    </source>
</evidence>
<dbReference type="PANTHER" id="PTHR43585">
    <property type="entry name" value="FUMIPYRROLE BIOSYNTHESIS PROTEIN C"/>
    <property type="match status" value="1"/>
</dbReference>
<dbReference type="AlphaFoldDB" id="A0A0U3E9R4"/>
<dbReference type="PANTHER" id="PTHR43585:SF2">
    <property type="entry name" value="ATP-GRASP ENZYME FSQD"/>
    <property type="match status" value="1"/>
</dbReference>
<dbReference type="GO" id="GO:0005524">
    <property type="term" value="F:ATP binding"/>
    <property type="evidence" value="ECO:0007669"/>
    <property type="project" value="UniProtKB-UniRule"/>
</dbReference>
<dbReference type="InterPro" id="IPR011761">
    <property type="entry name" value="ATP-grasp"/>
</dbReference>
<reference evidence="6 7" key="1">
    <citation type="submission" date="2015-04" db="EMBL/GenBank/DDBJ databases">
        <title>The complete genome sequence of the rumen methanogen Methanobrevibacter millerae SM9.</title>
        <authorList>
            <person name="Leahy S.C."/>
            <person name="Kelly W.J."/>
            <person name="Pacheco D.M."/>
            <person name="Li D."/>
            <person name="Altermann E."/>
            <person name="Attwood G.T."/>
        </authorList>
    </citation>
    <scope>NUCLEOTIDE SEQUENCE [LARGE SCALE GENOMIC DNA]</scope>
    <source>
        <strain evidence="6 7">SM9</strain>
    </source>
</reference>
<gene>
    <name evidence="6" type="ORF">sm9_1283</name>
</gene>
<organism evidence="6 7">
    <name type="scientific">Methanobrevibacter millerae</name>
    <dbReference type="NCBI Taxonomy" id="230361"/>
    <lineage>
        <taxon>Archaea</taxon>
        <taxon>Methanobacteriati</taxon>
        <taxon>Methanobacteriota</taxon>
        <taxon>Methanomada group</taxon>
        <taxon>Methanobacteria</taxon>
        <taxon>Methanobacteriales</taxon>
        <taxon>Methanobacteriaceae</taxon>
        <taxon>Methanobrevibacter</taxon>
    </lineage>
</organism>
<dbReference type="RefSeq" id="WP_058739324.1">
    <property type="nucleotide sequence ID" value="NZ_CP011266.1"/>
</dbReference>
<evidence type="ECO:0000256" key="4">
    <source>
        <dbReference type="PROSITE-ProRule" id="PRU00409"/>
    </source>
</evidence>
<dbReference type="GO" id="GO:0016874">
    <property type="term" value="F:ligase activity"/>
    <property type="evidence" value="ECO:0007669"/>
    <property type="project" value="UniProtKB-KW"/>
</dbReference>
<dbReference type="Proteomes" id="UP000067738">
    <property type="component" value="Chromosome"/>
</dbReference>
<feature type="domain" description="ATP-grasp" evidence="5">
    <location>
        <begin position="119"/>
        <end position="319"/>
    </location>
</feature>
<evidence type="ECO:0000256" key="3">
    <source>
        <dbReference type="ARBA" id="ARBA00022840"/>
    </source>
</evidence>
<dbReference type="GO" id="GO:0046872">
    <property type="term" value="F:metal ion binding"/>
    <property type="evidence" value="ECO:0007669"/>
    <property type="project" value="InterPro"/>
</dbReference>